<dbReference type="PANTHER" id="PTHR43294:SF21">
    <property type="entry name" value="CATION TRANSPORTING ATPASE"/>
    <property type="match status" value="1"/>
</dbReference>
<evidence type="ECO:0000256" key="2">
    <source>
        <dbReference type="ARBA" id="ARBA00005675"/>
    </source>
</evidence>
<feature type="transmembrane region" description="Helical" evidence="12">
    <location>
        <begin position="232"/>
        <end position="249"/>
    </location>
</feature>
<dbReference type="GO" id="GO:0016887">
    <property type="term" value="F:ATP hydrolysis activity"/>
    <property type="evidence" value="ECO:0007669"/>
    <property type="project" value="InterPro"/>
</dbReference>
<dbReference type="CDD" id="cd00211">
    <property type="entry name" value="PTS_IIA_fru"/>
    <property type="match status" value="1"/>
</dbReference>
<dbReference type="Pfam" id="PF00122">
    <property type="entry name" value="E1-E2_ATPase"/>
    <property type="match status" value="1"/>
</dbReference>
<dbReference type="FunFam" id="2.70.150.10:FF:000160">
    <property type="entry name" value="Sarcoplasmic/endoplasmic reticulum calcium ATPase 1"/>
    <property type="match status" value="1"/>
</dbReference>
<keyword evidence="5 12" id="KW-0812">Transmembrane</keyword>
<feature type="domain" description="PTS EIIA type-2" evidence="13">
    <location>
        <begin position="5"/>
        <end position="149"/>
    </location>
</feature>
<feature type="transmembrane region" description="Helical" evidence="12">
    <location>
        <begin position="424"/>
        <end position="453"/>
    </location>
</feature>
<dbReference type="InterPro" id="IPR023298">
    <property type="entry name" value="ATPase_P-typ_TM_dom_sf"/>
</dbReference>
<sequence length="1068" mass="117566">MKLSDFLDNKVITINLKARHRGAALSEMVGILKKAGKIKDSNTIIKALLEREATGATGIGQGMAFPHARIYGLKDPVALVALSQLGVDFNARDAEPVYLFFLFLTPTEETSLHLQILSKTLAIFKDKQFRHSLQHARTSSDAFSIILNYEKGGKEAFFPLSIDEIYKELGTNPLGLSESEAKRRLESYGQNILREVKRKSLILRFIENLYNLLAILLWIGGALAFVADMPQLGYAIFAVICINAVFSFWQEYKAERALEALKKLLPRKAKVLRDSKNREIPIEEIVPGDIIILEEGDNISADARLIEAFNMRVDNSALTGESKPIYKTSDAVPEEREFMWTELPNMVFAGATVISGTGKASVIATGMYTEIGRIASLTQELKEEKSPLQRELEKVTKIVTMLAVAMGVAFFFLGTYIGGLSITAAFIFAIGIIVANVPEGLLPTVTLSLAIAVQRMAKRNALIKKLSSVETLGSTTVICTDKTGTLTTNEMSVIRVFVNGKLINVSGTRYEPAGDFYFRGISLSREEIRKTGMYLFFDTCVLCNNAGMIPPERDGERWGIMGDPTEAALLVMAAKGGVDVEERRKTFPRIGQLPFESVRKRMTSINLSDNKKPVAYVKGAPKEILNLCTSILIHGKSEPLADSMREAIIAGNDSMSKEGLRVLGIAYRPLNFSEGFTIQNTEKELIFLGLAGMADPPRPEVPEVIKLCHRAGIKVVMITGDYGLTALSIAKKIGLVKTQNPRVITGLALARMDDEALKKVLRDEEVVFARVSPEHKMKVVTAFKDMDEVVAVTGDGVNDAPALKKADIGVAMGIRGSDVAKEASAIILTDDNFASIVAAIEEGRAVFANIKKFVTYIFASNIPEIVPFIAFVLFKIPLPLTVMQILAVDLGTDMVPALALGTEPPERGIMDKPPRPKNKRLLDIPLLLRAYCFLGPMEAFACMAGFFFIYFQHGWRPGVEMPDAGSIYLTATTMTLAAIIVTQIGNVFACRTDRESIFKVGFFSNKLVLLGIASELIIISALVYIPFLERIFGLAPIGLKEWGFLSVFAPALLLIEEGRKWIMRKWRQ</sequence>
<evidence type="ECO:0000256" key="9">
    <source>
        <dbReference type="ARBA" id="ARBA00022967"/>
    </source>
</evidence>
<dbReference type="Gene3D" id="3.40.1110.10">
    <property type="entry name" value="Calcium-transporting ATPase, cytoplasmic domain N"/>
    <property type="match status" value="1"/>
</dbReference>
<dbReference type="InterPro" id="IPR023299">
    <property type="entry name" value="ATPase_P-typ_cyto_dom_N"/>
</dbReference>
<evidence type="ECO:0000256" key="6">
    <source>
        <dbReference type="ARBA" id="ARBA00022741"/>
    </source>
</evidence>
<dbReference type="GO" id="GO:0019829">
    <property type="term" value="F:ATPase-coupled monoatomic cation transmembrane transporter activity"/>
    <property type="evidence" value="ECO:0007669"/>
    <property type="project" value="TreeGrafter"/>
</dbReference>
<reference evidence="14 15" key="1">
    <citation type="submission" date="2019-04" db="EMBL/GenBank/DDBJ databases">
        <title>Genome of a novel bacterium Candidatus Jettenia ecosi reconstructed from metagenome of an anammox bioreactor.</title>
        <authorList>
            <person name="Mardanov A.V."/>
            <person name="Beletsky A.V."/>
            <person name="Ravin N.V."/>
            <person name="Botchkova E.A."/>
            <person name="Litti Y.V."/>
            <person name="Nozhevnikova A.N."/>
        </authorList>
    </citation>
    <scope>NUCLEOTIDE SEQUENCE [LARGE SCALE GENOMIC DNA]</scope>
    <source>
        <strain evidence="14">J2</strain>
    </source>
</reference>
<evidence type="ECO:0000313" key="15">
    <source>
        <dbReference type="Proteomes" id="UP000319783"/>
    </source>
</evidence>
<evidence type="ECO:0000256" key="7">
    <source>
        <dbReference type="ARBA" id="ARBA00022840"/>
    </source>
</evidence>
<dbReference type="InterPro" id="IPR036412">
    <property type="entry name" value="HAD-like_sf"/>
</dbReference>
<dbReference type="GO" id="GO:0005886">
    <property type="term" value="C:plasma membrane"/>
    <property type="evidence" value="ECO:0007669"/>
    <property type="project" value="UniProtKB-SubCell"/>
</dbReference>
<dbReference type="InterPro" id="IPR008250">
    <property type="entry name" value="ATPase_P-typ_transduc_dom_A_sf"/>
</dbReference>
<dbReference type="InterPro" id="IPR002178">
    <property type="entry name" value="PTS_EIIA_type-2_dom"/>
</dbReference>
<dbReference type="EMBL" id="SULG01000041">
    <property type="protein sequence ID" value="TLD41614.1"/>
    <property type="molecule type" value="Genomic_DNA"/>
</dbReference>
<dbReference type="SMART" id="SM00831">
    <property type="entry name" value="Cation_ATPase_N"/>
    <property type="match status" value="1"/>
</dbReference>
<dbReference type="Proteomes" id="UP000319783">
    <property type="component" value="Unassembled WGS sequence"/>
</dbReference>
<accession>A0A533QA83</accession>
<dbReference type="AlphaFoldDB" id="A0A533QA83"/>
<dbReference type="InterPro" id="IPR044492">
    <property type="entry name" value="P_typ_ATPase_HD_dom"/>
</dbReference>
<keyword evidence="4" id="KW-0597">Phosphoprotein</keyword>
<keyword evidence="9" id="KW-1278">Translocase</keyword>
<keyword evidence="11 12" id="KW-0472">Membrane</keyword>
<evidence type="ECO:0000313" key="14">
    <source>
        <dbReference type="EMBL" id="TLD41614.1"/>
    </source>
</evidence>
<dbReference type="Gene3D" id="2.70.150.10">
    <property type="entry name" value="Calcium-transporting ATPase, cytoplasmic transduction domain A"/>
    <property type="match status" value="1"/>
</dbReference>
<dbReference type="Gene3D" id="3.40.50.1000">
    <property type="entry name" value="HAD superfamily/HAD-like"/>
    <property type="match status" value="1"/>
</dbReference>
<keyword evidence="8" id="KW-0460">Magnesium</keyword>
<feature type="transmembrane region" description="Helical" evidence="12">
    <location>
        <begin position="398"/>
        <end position="418"/>
    </location>
</feature>
<dbReference type="PRINTS" id="PR00119">
    <property type="entry name" value="CATATPASE"/>
</dbReference>
<gene>
    <name evidence="14" type="ORF">JETT_2101</name>
</gene>
<dbReference type="GO" id="GO:1902600">
    <property type="term" value="P:proton transmembrane transport"/>
    <property type="evidence" value="ECO:0007669"/>
    <property type="project" value="TreeGrafter"/>
</dbReference>
<dbReference type="NCBIfam" id="TIGR01494">
    <property type="entry name" value="ATPase_P-type"/>
    <property type="match status" value="2"/>
</dbReference>
<feature type="transmembrane region" description="Helical" evidence="12">
    <location>
        <begin position="208"/>
        <end position="226"/>
    </location>
</feature>
<dbReference type="InterPro" id="IPR006068">
    <property type="entry name" value="ATPase_P-typ_cation-transptr_C"/>
</dbReference>
<proteinExistence type="inferred from homology"/>
<evidence type="ECO:0000256" key="1">
    <source>
        <dbReference type="ARBA" id="ARBA00004651"/>
    </source>
</evidence>
<comment type="similarity">
    <text evidence="2">Belongs to the cation transport ATPase (P-type) (TC 3.A.3) family. Type IIA subfamily.</text>
</comment>
<dbReference type="SFLD" id="SFLDS00003">
    <property type="entry name" value="Haloacid_Dehalogenase"/>
    <property type="match status" value="1"/>
</dbReference>
<dbReference type="InterPro" id="IPR001757">
    <property type="entry name" value="P_typ_ATPase"/>
</dbReference>
<dbReference type="SFLD" id="SFLDF00027">
    <property type="entry name" value="p-type_atpase"/>
    <property type="match status" value="1"/>
</dbReference>
<dbReference type="Pfam" id="PF00689">
    <property type="entry name" value="Cation_ATPase_C"/>
    <property type="match status" value="1"/>
</dbReference>
<dbReference type="SUPFAM" id="SSF56784">
    <property type="entry name" value="HAD-like"/>
    <property type="match status" value="1"/>
</dbReference>
<dbReference type="GO" id="GO:0005524">
    <property type="term" value="F:ATP binding"/>
    <property type="evidence" value="ECO:0007669"/>
    <property type="project" value="UniProtKB-KW"/>
</dbReference>
<dbReference type="InterPro" id="IPR023214">
    <property type="entry name" value="HAD_sf"/>
</dbReference>
<dbReference type="PROSITE" id="PS51094">
    <property type="entry name" value="PTS_EIIA_TYPE_2"/>
    <property type="match status" value="1"/>
</dbReference>
<keyword evidence="7" id="KW-0067">ATP-binding</keyword>
<dbReference type="InterPro" id="IPR018303">
    <property type="entry name" value="ATPase_P-typ_P_site"/>
</dbReference>
<organism evidence="14 15">
    <name type="scientific">Candidatus Jettenia ecosi</name>
    <dbReference type="NCBI Taxonomy" id="2494326"/>
    <lineage>
        <taxon>Bacteria</taxon>
        <taxon>Pseudomonadati</taxon>
        <taxon>Planctomycetota</taxon>
        <taxon>Candidatus Brocadiia</taxon>
        <taxon>Candidatus Brocadiales</taxon>
        <taxon>Candidatus Brocadiaceae</taxon>
        <taxon>Candidatus Jettenia</taxon>
    </lineage>
</organism>
<keyword evidence="3" id="KW-1003">Cell membrane</keyword>
<dbReference type="PROSITE" id="PS00154">
    <property type="entry name" value="ATPASE_E1_E2"/>
    <property type="match status" value="1"/>
</dbReference>
<dbReference type="Pfam" id="PF00359">
    <property type="entry name" value="PTS_EIIA_2"/>
    <property type="match status" value="1"/>
</dbReference>
<dbReference type="SUPFAM" id="SSF81660">
    <property type="entry name" value="Metal cation-transporting ATPase, ATP-binding domain N"/>
    <property type="match status" value="1"/>
</dbReference>
<dbReference type="SUPFAM" id="SSF81653">
    <property type="entry name" value="Calcium ATPase, transduction domain A"/>
    <property type="match status" value="1"/>
</dbReference>
<dbReference type="SUPFAM" id="SSF81665">
    <property type="entry name" value="Calcium ATPase, transmembrane domain M"/>
    <property type="match status" value="1"/>
</dbReference>
<dbReference type="Gene3D" id="3.40.930.10">
    <property type="entry name" value="Mannitol-specific EII, Chain A"/>
    <property type="match status" value="1"/>
</dbReference>
<dbReference type="PANTHER" id="PTHR43294">
    <property type="entry name" value="SODIUM/POTASSIUM-TRANSPORTING ATPASE SUBUNIT ALPHA"/>
    <property type="match status" value="1"/>
</dbReference>
<protein>
    <submittedName>
        <fullName evidence="14">Cation-transporting ATPase, E1-E2 family</fullName>
    </submittedName>
</protein>
<evidence type="ECO:0000256" key="4">
    <source>
        <dbReference type="ARBA" id="ARBA00022553"/>
    </source>
</evidence>
<evidence type="ECO:0000256" key="10">
    <source>
        <dbReference type="ARBA" id="ARBA00022989"/>
    </source>
</evidence>
<feature type="transmembrane region" description="Helical" evidence="12">
    <location>
        <begin position="1007"/>
        <end position="1025"/>
    </location>
</feature>
<feature type="transmembrane region" description="Helical" evidence="12">
    <location>
        <begin position="966"/>
        <end position="987"/>
    </location>
</feature>
<dbReference type="Pfam" id="PF00690">
    <property type="entry name" value="Cation_ATPase_N"/>
    <property type="match status" value="1"/>
</dbReference>
<dbReference type="SFLD" id="SFLDG00002">
    <property type="entry name" value="C1.7:_P-type_atpase_like"/>
    <property type="match status" value="1"/>
</dbReference>
<feature type="transmembrane region" description="Helical" evidence="12">
    <location>
        <begin position="921"/>
        <end position="951"/>
    </location>
</feature>
<keyword evidence="6" id="KW-0547">Nucleotide-binding</keyword>
<feature type="transmembrane region" description="Helical" evidence="12">
    <location>
        <begin position="1031"/>
        <end position="1055"/>
    </location>
</feature>
<keyword evidence="10 12" id="KW-1133">Transmembrane helix</keyword>
<evidence type="ECO:0000256" key="3">
    <source>
        <dbReference type="ARBA" id="ARBA00022475"/>
    </source>
</evidence>
<dbReference type="PRINTS" id="PR00121">
    <property type="entry name" value="NAKATPASE"/>
</dbReference>
<comment type="caution">
    <text evidence="14">The sequence shown here is derived from an EMBL/GenBank/DDBJ whole genome shotgun (WGS) entry which is preliminary data.</text>
</comment>
<dbReference type="SUPFAM" id="SSF55804">
    <property type="entry name" value="Phoshotransferase/anion transport protein"/>
    <property type="match status" value="1"/>
</dbReference>
<comment type="subcellular location">
    <subcellularLocation>
        <location evidence="1">Cell membrane</location>
        <topology evidence="1">Multi-pass membrane protein</topology>
    </subcellularLocation>
</comment>
<evidence type="ECO:0000256" key="8">
    <source>
        <dbReference type="ARBA" id="ARBA00022842"/>
    </source>
</evidence>
<dbReference type="InterPro" id="IPR050510">
    <property type="entry name" value="Cation_transp_ATPase_P-type"/>
</dbReference>
<evidence type="ECO:0000256" key="12">
    <source>
        <dbReference type="SAM" id="Phobius"/>
    </source>
</evidence>
<evidence type="ECO:0000256" key="5">
    <source>
        <dbReference type="ARBA" id="ARBA00022692"/>
    </source>
</evidence>
<dbReference type="Pfam" id="PF13246">
    <property type="entry name" value="Cation_ATPase"/>
    <property type="match status" value="1"/>
</dbReference>
<dbReference type="InterPro" id="IPR016152">
    <property type="entry name" value="PTrfase/Anion_transptr"/>
</dbReference>
<dbReference type="FunFam" id="3.40.50.1000:FF:000028">
    <property type="entry name" value="Calcium-transporting P-type ATPase, putative"/>
    <property type="match status" value="1"/>
</dbReference>
<evidence type="ECO:0000256" key="11">
    <source>
        <dbReference type="ARBA" id="ARBA00023136"/>
    </source>
</evidence>
<dbReference type="InterPro" id="IPR059000">
    <property type="entry name" value="ATPase_P-type_domA"/>
</dbReference>
<dbReference type="Gene3D" id="1.20.1110.10">
    <property type="entry name" value="Calcium-transporting ATPase, transmembrane domain"/>
    <property type="match status" value="1"/>
</dbReference>
<evidence type="ECO:0000259" key="13">
    <source>
        <dbReference type="PROSITE" id="PS51094"/>
    </source>
</evidence>
<name>A0A533QA83_9BACT</name>
<dbReference type="InterPro" id="IPR004014">
    <property type="entry name" value="ATPase_P-typ_cation-transptr_N"/>
</dbReference>